<organism evidence="1 2">
    <name type="scientific">Gluconobacter albidus</name>
    <dbReference type="NCBI Taxonomy" id="318683"/>
    <lineage>
        <taxon>Bacteria</taxon>
        <taxon>Pseudomonadati</taxon>
        <taxon>Pseudomonadota</taxon>
        <taxon>Alphaproteobacteria</taxon>
        <taxon>Acetobacterales</taxon>
        <taxon>Acetobacteraceae</taxon>
        <taxon>Gluconobacter</taxon>
    </lineage>
</organism>
<proteinExistence type="predicted"/>
<protein>
    <submittedName>
        <fullName evidence="1">Uncharacterized protein</fullName>
    </submittedName>
</protein>
<sequence>MGVEPAVIGMTESGEGSDVQHGVMLLIDVLLKIMGWSGHGENGKYGNAQFPGTTW</sequence>
<name>A0ABQ5WW19_9PROT</name>
<accession>A0ABQ5WW19</accession>
<gene>
    <name evidence="1" type="ORF">GCM10007866_01880</name>
</gene>
<comment type="caution">
    <text evidence="1">The sequence shown here is derived from an EMBL/GenBank/DDBJ whole genome shotgun (WGS) entry which is preliminary data.</text>
</comment>
<dbReference type="Proteomes" id="UP001156672">
    <property type="component" value="Unassembled WGS sequence"/>
</dbReference>
<reference evidence="2" key="1">
    <citation type="journal article" date="2019" name="Int. J. Syst. Evol. Microbiol.">
        <title>The Global Catalogue of Microorganisms (GCM) 10K type strain sequencing project: providing services to taxonomists for standard genome sequencing and annotation.</title>
        <authorList>
            <consortium name="The Broad Institute Genomics Platform"/>
            <consortium name="The Broad Institute Genome Sequencing Center for Infectious Disease"/>
            <person name="Wu L."/>
            <person name="Ma J."/>
        </authorList>
    </citation>
    <scope>NUCLEOTIDE SEQUENCE [LARGE SCALE GENOMIC DNA]</scope>
    <source>
        <strain evidence="2">NBRC 3250</strain>
    </source>
</reference>
<keyword evidence="2" id="KW-1185">Reference proteome</keyword>
<dbReference type="EMBL" id="BSNW01000005">
    <property type="protein sequence ID" value="GLQ67740.1"/>
    <property type="molecule type" value="Genomic_DNA"/>
</dbReference>
<evidence type="ECO:0000313" key="1">
    <source>
        <dbReference type="EMBL" id="GLQ67740.1"/>
    </source>
</evidence>
<evidence type="ECO:0000313" key="2">
    <source>
        <dbReference type="Proteomes" id="UP001156672"/>
    </source>
</evidence>